<dbReference type="SUPFAM" id="SSF48317">
    <property type="entry name" value="Acid phosphatase/Vanadium-dependent haloperoxidase"/>
    <property type="match status" value="1"/>
</dbReference>
<reference evidence="3 4" key="1">
    <citation type="submission" date="2019-03" db="EMBL/GenBank/DDBJ databases">
        <title>Novel species of Flavobacterium.</title>
        <authorList>
            <person name="Liu Q."/>
            <person name="Xin Y.-H."/>
        </authorList>
    </citation>
    <scope>NUCLEOTIDE SEQUENCE [LARGE SCALE GENOMIC DNA]</scope>
    <source>
        <strain evidence="3 4">LB2P22</strain>
    </source>
</reference>
<dbReference type="RefSeq" id="WP_132069992.1">
    <property type="nucleotide sequence ID" value="NZ_SMLH01000002.1"/>
</dbReference>
<feature type="transmembrane region" description="Helical" evidence="1">
    <location>
        <begin position="6"/>
        <end position="23"/>
    </location>
</feature>
<keyword evidence="1" id="KW-0472">Membrane</keyword>
<evidence type="ECO:0000256" key="1">
    <source>
        <dbReference type="SAM" id="Phobius"/>
    </source>
</evidence>
<dbReference type="EMBL" id="SMLH01000002">
    <property type="protein sequence ID" value="TDE30471.1"/>
    <property type="molecule type" value="Genomic_DNA"/>
</dbReference>
<keyword evidence="1" id="KW-1133">Transmembrane helix</keyword>
<evidence type="ECO:0000313" key="3">
    <source>
        <dbReference type="EMBL" id="TDE30471.1"/>
    </source>
</evidence>
<organism evidence="3 4">
    <name type="scientific">Flavobacterium ranwuense</name>
    <dbReference type="NCBI Taxonomy" id="2541725"/>
    <lineage>
        <taxon>Bacteria</taxon>
        <taxon>Pseudomonadati</taxon>
        <taxon>Bacteroidota</taxon>
        <taxon>Flavobacteriia</taxon>
        <taxon>Flavobacteriales</taxon>
        <taxon>Flavobacteriaceae</taxon>
        <taxon>Flavobacterium</taxon>
    </lineage>
</organism>
<dbReference type="InterPro" id="IPR036938">
    <property type="entry name" value="PAP2/HPO_sf"/>
</dbReference>
<accession>A0ABY2DVI8</accession>
<dbReference type="CDD" id="cd01610">
    <property type="entry name" value="PAP2_like"/>
    <property type="match status" value="1"/>
</dbReference>
<sequence>MQNTSLLVLSFFEGLVLHLNNYLKSRVFNKYTRQRNILILATIVFNFASLHAQEKDSSNTTIPKIEKLDTQEFKINNNLSYQYKKPKLFEFITKIPNSFSIMGNMFMQKKNLIWFGASVGSTLATIPFDQKITDYSRNFGDQIGFQTGHNYSGPIKMFPKNINSGIYRVGNGFTSLLVGGGLLTFGLINKNYRAIHTSSEIMEGLIASGILVQSFKRISGRESPSVAEENGNPGGAWRPFPSFSAYQKHTPYYDAMPSGHITTLMTTVMIFSENYKEIKWIKPVGFGLMGLMGFEMLQSKVHWASDYPIAIFMGYIIGKSIVKGRIVEKINSNVGMIKNFKPKFNYSFSSNQNYNLATVNLTF</sequence>
<dbReference type="InterPro" id="IPR000326">
    <property type="entry name" value="PAP2/HPO"/>
</dbReference>
<name>A0ABY2DVI8_9FLAO</name>
<keyword evidence="1" id="KW-0812">Transmembrane</keyword>
<evidence type="ECO:0000259" key="2">
    <source>
        <dbReference type="Pfam" id="PF01569"/>
    </source>
</evidence>
<comment type="caution">
    <text evidence="3">The sequence shown here is derived from an EMBL/GenBank/DDBJ whole genome shotgun (WGS) entry which is preliminary data.</text>
</comment>
<gene>
    <name evidence="3" type="ORF">E0I61_05600</name>
</gene>
<dbReference type="Proteomes" id="UP000294685">
    <property type="component" value="Unassembled WGS sequence"/>
</dbReference>
<evidence type="ECO:0000313" key="4">
    <source>
        <dbReference type="Proteomes" id="UP000294685"/>
    </source>
</evidence>
<proteinExistence type="predicted"/>
<feature type="domain" description="Phosphatidic acid phosphatase type 2/haloperoxidase" evidence="2">
    <location>
        <begin position="204"/>
        <end position="321"/>
    </location>
</feature>
<protein>
    <submittedName>
        <fullName evidence="3">Phosphatase PAP2 family protein</fullName>
    </submittedName>
</protein>
<keyword evidence="4" id="KW-1185">Reference proteome</keyword>
<dbReference type="Pfam" id="PF01569">
    <property type="entry name" value="PAP2"/>
    <property type="match status" value="1"/>
</dbReference>